<comment type="subcellular location">
    <subcellularLocation>
        <location evidence="2">Cell membrane</location>
    </subcellularLocation>
</comment>
<dbReference type="GO" id="GO:0000155">
    <property type="term" value="F:phosphorelay sensor kinase activity"/>
    <property type="evidence" value="ECO:0007669"/>
    <property type="project" value="InterPro"/>
</dbReference>
<evidence type="ECO:0000256" key="6">
    <source>
        <dbReference type="ARBA" id="ARBA00023136"/>
    </source>
</evidence>
<dbReference type="EC" id="2.7.13.3" evidence="3"/>
<dbReference type="CDD" id="cd00082">
    <property type="entry name" value="HisKA"/>
    <property type="match status" value="1"/>
</dbReference>
<dbReference type="InterPro" id="IPR000014">
    <property type="entry name" value="PAS"/>
</dbReference>
<keyword evidence="5" id="KW-0418">Kinase</keyword>
<dbReference type="InterPro" id="IPR050351">
    <property type="entry name" value="BphY/WalK/GraS-like"/>
</dbReference>
<evidence type="ECO:0000256" key="2">
    <source>
        <dbReference type="ARBA" id="ARBA00004236"/>
    </source>
</evidence>
<proteinExistence type="predicted"/>
<dbReference type="GO" id="GO:0000156">
    <property type="term" value="F:phosphorelay response regulator activity"/>
    <property type="evidence" value="ECO:0007669"/>
    <property type="project" value="TreeGrafter"/>
</dbReference>
<organism evidence="9 10">
    <name type="scientific">Dactylosporangium sucinum</name>
    <dbReference type="NCBI Taxonomy" id="1424081"/>
    <lineage>
        <taxon>Bacteria</taxon>
        <taxon>Bacillati</taxon>
        <taxon>Actinomycetota</taxon>
        <taxon>Actinomycetes</taxon>
        <taxon>Micromonosporales</taxon>
        <taxon>Micromonosporaceae</taxon>
        <taxon>Dactylosporangium</taxon>
    </lineage>
</organism>
<dbReference type="SUPFAM" id="SSF55785">
    <property type="entry name" value="PYP-like sensor domain (PAS domain)"/>
    <property type="match status" value="1"/>
</dbReference>
<dbReference type="CDD" id="cd00130">
    <property type="entry name" value="PAS"/>
    <property type="match status" value="1"/>
</dbReference>
<dbReference type="InterPro" id="IPR036097">
    <property type="entry name" value="HisK_dim/P_sf"/>
</dbReference>
<reference evidence="9" key="1">
    <citation type="journal article" date="2014" name="Int. J. Syst. Evol. Microbiol.">
        <title>Complete genome sequence of Corynebacterium casei LMG S-19264T (=DSM 44701T), isolated from a smear-ripened cheese.</title>
        <authorList>
            <consortium name="US DOE Joint Genome Institute (JGI-PGF)"/>
            <person name="Walter F."/>
            <person name="Albersmeier A."/>
            <person name="Kalinowski J."/>
            <person name="Ruckert C."/>
        </authorList>
    </citation>
    <scope>NUCLEOTIDE SEQUENCE</scope>
    <source>
        <strain evidence="9">JCM 19831</strain>
    </source>
</reference>
<gene>
    <name evidence="9" type="ORF">GCM10007977_072770</name>
</gene>
<evidence type="ECO:0000256" key="5">
    <source>
        <dbReference type="ARBA" id="ARBA00022777"/>
    </source>
</evidence>
<dbReference type="GO" id="GO:0005886">
    <property type="term" value="C:plasma membrane"/>
    <property type="evidence" value="ECO:0007669"/>
    <property type="project" value="UniProtKB-SubCell"/>
</dbReference>
<dbReference type="Pfam" id="PF00512">
    <property type="entry name" value="HisKA"/>
    <property type="match status" value="1"/>
</dbReference>
<protein>
    <recommendedName>
        <fullName evidence="3">histidine kinase</fullName>
        <ecNumber evidence="3">2.7.13.3</ecNumber>
    </recommendedName>
</protein>
<comment type="catalytic activity">
    <reaction evidence="1">
        <text>ATP + protein L-histidine = ADP + protein N-phospho-L-histidine.</text>
        <dbReference type="EC" id="2.7.13.3"/>
    </reaction>
</comment>
<dbReference type="InterPro" id="IPR035965">
    <property type="entry name" value="PAS-like_dom_sf"/>
</dbReference>
<dbReference type="AlphaFoldDB" id="A0A917X3W4"/>
<keyword evidence="10" id="KW-1185">Reference proteome</keyword>
<feature type="domain" description="PAS" evidence="8">
    <location>
        <begin position="12"/>
        <end position="47"/>
    </location>
</feature>
<feature type="domain" description="Histidine kinase" evidence="7">
    <location>
        <begin position="129"/>
        <end position="332"/>
    </location>
</feature>
<keyword evidence="6" id="KW-0472">Membrane</keyword>
<dbReference type="GO" id="GO:0007234">
    <property type="term" value="P:osmosensory signaling via phosphorelay pathway"/>
    <property type="evidence" value="ECO:0007669"/>
    <property type="project" value="TreeGrafter"/>
</dbReference>
<evidence type="ECO:0000313" key="9">
    <source>
        <dbReference type="EMBL" id="GGM60689.1"/>
    </source>
</evidence>
<sequence>MLISDEAVDIPIDDRGVVRAWPPEATKLFGYEREQALGAPFAELLLPARLRDATVPAGQPFDAPVVHRDGHELHVVLALRPGCATVRELGERTPPDLELYLRARAETDLEERHRLLTELSGLRTEFIRVASHELRTPLTSIVTFATMLEAGDDVVALSPADRQAALSVIRRNAERMQFVVADLLLLTRLETAEEPLDPVPVDLAGLLTGLATGAAVGPGPAPRGDPALLRQLFHTAVGVVTVAHDAGAPIGVDARHEDDRWTVVVTAGTAATLTAERLLSLRVPHPDHPDEHRTGALALMLAREIAARHGGSMVTSADRPGVTVRITLPDVPDS</sequence>
<dbReference type="SUPFAM" id="SSF47384">
    <property type="entry name" value="Homodimeric domain of signal transducing histidine kinase"/>
    <property type="match status" value="1"/>
</dbReference>
<dbReference type="PANTHER" id="PTHR42878">
    <property type="entry name" value="TWO-COMPONENT HISTIDINE KINASE"/>
    <property type="match status" value="1"/>
</dbReference>
<dbReference type="RefSeq" id="WP_190254562.1">
    <property type="nucleotide sequence ID" value="NZ_BMPI01000044.1"/>
</dbReference>
<evidence type="ECO:0000259" key="8">
    <source>
        <dbReference type="PROSITE" id="PS50112"/>
    </source>
</evidence>
<dbReference type="EMBL" id="BMPI01000044">
    <property type="protein sequence ID" value="GGM60689.1"/>
    <property type="molecule type" value="Genomic_DNA"/>
</dbReference>
<comment type="caution">
    <text evidence="9">The sequence shown here is derived from an EMBL/GenBank/DDBJ whole genome shotgun (WGS) entry which is preliminary data.</text>
</comment>
<dbReference type="InterPro" id="IPR003661">
    <property type="entry name" value="HisK_dim/P_dom"/>
</dbReference>
<evidence type="ECO:0000256" key="1">
    <source>
        <dbReference type="ARBA" id="ARBA00000085"/>
    </source>
</evidence>
<dbReference type="SMART" id="SM00388">
    <property type="entry name" value="HisKA"/>
    <property type="match status" value="1"/>
</dbReference>
<dbReference type="Gene3D" id="1.10.287.130">
    <property type="match status" value="1"/>
</dbReference>
<dbReference type="Gene3D" id="3.30.450.20">
    <property type="entry name" value="PAS domain"/>
    <property type="match status" value="1"/>
</dbReference>
<accession>A0A917X3W4</accession>
<evidence type="ECO:0000256" key="3">
    <source>
        <dbReference type="ARBA" id="ARBA00012438"/>
    </source>
</evidence>
<dbReference type="GO" id="GO:0030295">
    <property type="term" value="F:protein kinase activator activity"/>
    <property type="evidence" value="ECO:0007669"/>
    <property type="project" value="TreeGrafter"/>
</dbReference>
<evidence type="ECO:0000259" key="7">
    <source>
        <dbReference type="PROSITE" id="PS50109"/>
    </source>
</evidence>
<dbReference type="InterPro" id="IPR005467">
    <property type="entry name" value="His_kinase_dom"/>
</dbReference>
<dbReference type="PROSITE" id="PS50109">
    <property type="entry name" value="HIS_KIN"/>
    <property type="match status" value="1"/>
</dbReference>
<name>A0A917X3W4_9ACTN</name>
<evidence type="ECO:0000313" key="10">
    <source>
        <dbReference type="Proteomes" id="UP000642070"/>
    </source>
</evidence>
<dbReference type="Proteomes" id="UP000642070">
    <property type="component" value="Unassembled WGS sequence"/>
</dbReference>
<evidence type="ECO:0000256" key="4">
    <source>
        <dbReference type="ARBA" id="ARBA00022679"/>
    </source>
</evidence>
<reference evidence="9" key="2">
    <citation type="submission" date="2020-09" db="EMBL/GenBank/DDBJ databases">
        <authorList>
            <person name="Sun Q."/>
            <person name="Ohkuma M."/>
        </authorList>
    </citation>
    <scope>NUCLEOTIDE SEQUENCE</scope>
    <source>
        <strain evidence="9">JCM 19831</strain>
    </source>
</reference>
<dbReference type="PROSITE" id="PS50112">
    <property type="entry name" value="PAS"/>
    <property type="match status" value="1"/>
</dbReference>
<dbReference type="PANTHER" id="PTHR42878:SF13">
    <property type="entry name" value="HISTIDINE KINASE"/>
    <property type="match status" value="1"/>
</dbReference>
<keyword evidence="4" id="KW-0808">Transferase</keyword>